<dbReference type="PANTHER" id="PTHR35814:SF1">
    <property type="entry name" value="GLUTATHIONE S-TRANSFERASE-RELATED"/>
    <property type="match status" value="1"/>
</dbReference>
<dbReference type="Pfam" id="PF01124">
    <property type="entry name" value="MAPEG"/>
    <property type="match status" value="1"/>
</dbReference>
<evidence type="ECO:0000256" key="5">
    <source>
        <dbReference type="SAM" id="Phobius"/>
    </source>
</evidence>
<keyword evidence="2 5" id="KW-0812">Transmembrane</keyword>
<evidence type="ECO:0000256" key="3">
    <source>
        <dbReference type="ARBA" id="ARBA00022989"/>
    </source>
</evidence>
<evidence type="ECO:0000256" key="4">
    <source>
        <dbReference type="ARBA" id="ARBA00023136"/>
    </source>
</evidence>
<dbReference type="InterPro" id="IPR023352">
    <property type="entry name" value="MAPEG-like_dom_sf"/>
</dbReference>
<evidence type="ECO:0000313" key="6">
    <source>
        <dbReference type="EMBL" id="KPM82670.1"/>
    </source>
</evidence>
<evidence type="ECO:0000256" key="1">
    <source>
        <dbReference type="ARBA" id="ARBA00004370"/>
    </source>
</evidence>
<accession>A0A0P7E5Y8</accession>
<dbReference type="OrthoDB" id="8537976at2"/>
<gene>
    <name evidence="6" type="ORF">AOG27_15290</name>
</gene>
<keyword evidence="4 5" id="KW-0472">Membrane</keyword>
<feature type="transmembrane region" description="Helical" evidence="5">
    <location>
        <begin position="50"/>
        <end position="69"/>
    </location>
</feature>
<proteinExistence type="predicted"/>
<comment type="caution">
    <text evidence="6">The sequence shown here is derived from an EMBL/GenBank/DDBJ whole genome shotgun (WGS) entry which is preliminary data.</text>
</comment>
<dbReference type="SUPFAM" id="SSF161084">
    <property type="entry name" value="MAPEG domain-like"/>
    <property type="match status" value="1"/>
</dbReference>
<dbReference type="RefSeq" id="WP_054553876.1">
    <property type="nucleotide sequence ID" value="NZ_LJTC01000010.1"/>
</dbReference>
<feature type="transmembrane region" description="Helical" evidence="5">
    <location>
        <begin position="99"/>
        <end position="120"/>
    </location>
</feature>
<dbReference type="STRING" id="570156.AOG27_15290"/>
<feature type="transmembrane region" description="Helical" evidence="5">
    <location>
        <begin position="75"/>
        <end position="92"/>
    </location>
</feature>
<dbReference type="PATRIC" id="fig|570156.3.peg.4149"/>
<name>A0A0P7E5Y8_9GAMM</name>
<reference evidence="6 7" key="1">
    <citation type="submission" date="2015-09" db="EMBL/GenBank/DDBJ databases">
        <title>Draft Genome Sequence of Pseudoalteromonas lipolytica UCD-48B.</title>
        <authorList>
            <person name="Krusor M."/>
            <person name="Coil D.A."/>
            <person name="Lang J.M."/>
            <person name="Eisen J.A."/>
            <person name="Alexiev A."/>
        </authorList>
    </citation>
    <scope>NUCLEOTIDE SEQUENCE [LARGE SCALE GENOMIC DNA]</scope>
    <source>
        <strain evidence="6 7">UCD-48B</strain>
    </source>
</reference>
<feature type="transmembrane region" description="Helical" evidence="5">
    <location>
        <begin position="6"/>
        <end position="22"/>
    </location>
</feature>
<dbReference type="Gene3D" id="1.20.120.550">
    <property type="entry name" value="Membrane associated eicosanoid/glutathione metabolism-like domain"/>
    <property type="match status" value="1"/>
</dbReference>
<comment type="subcellular location">
    <subcellularLocation>
        <location evidence="1">Membrane</location>
    </subcellularLocation>
</comment>
<keyword evidence="3 5" id="KW-1133">Transmembrane helix</keyword>
<dbReference type="PANTHER" id="PTHR35814">
    <property type="match status" value="1"/>
</dbReference>
<organism evidence="6 7">
    <name type="scientific">Pseudoalteromonas lipolytica</name>
    <dbReference type="NCBI Taxonomy" id="570156"/>
    <lineage>
        <taxon>Bacteria</taxon>
        <taxon>Pseudomonadati</taxon>
        <taxon>Pseudomonadota</taxon>
        <taxon>Gammaproteobacteria</taxon>
        <taxon>Alteromonadales</taxon>
        <taxon>Pseudoalteromonadaceae</taxon>
        <taxon>Pseudoalteromonas</taxon>
    </lineage>
</organism>
<evidence type="ECO:0000256" key="2">
    <source>
        <dbReference type="ARBA" id="ARBA00022692"/>
    </source>
</evidence>
<dbReference type="Proteomes" id="UP000050378">
    <property type="component" value="Unassembled WGS sequence"/>
</dbReference>
<dbReference type="InterPro" id="IPR001129">
    <property type="entry name" value="Membr-assoc_MAPEG"/>
</dbReference>
<dbReference type="AlphaFoldDB" id="A0A0P7E5Y8"/>
<protein>
    <submittedName>
        <fullName evidence="6">Glutathione metabolism protein</fullName>
    </submittedName>
</protein>
<dbReference type="GO" id="GO:0016020">
    <property type="term" value="C:membrane"/>
    <property type="evidence" value="ECO:0007669"/>
    <property type="project" value="UniProtKB-SubCell"/>
</dbReference>
<evidence type="ECO:0000313" key="7">
    <source>
        <dbReference type="Proteomes" id="UP000050378"/>
    </source>
</evidence>
<sequence length="124" mass="13933">MIVSTFAAILAILYIQLSFRVIKLRRAKRISLGDGGDESLQAAIRTHANFIEYVPFSLILLFLLEYQGLPSHYCYILGAMLVAGRFCHSYALADNLMKLRVLGMMLTFITILISAVMLLVTQVF</sequence>
<dbReference type="EMBL" id="LJTC01000010">
    <property type="protein sequence ID" value="KPM82670.1"/>
    <property type="molecule type" value="Genomic_DNA"/>
</dbReference>